<dbReference type="AlphaFoldDB" id="A0A6P2VMU8"/>
<name>A0A6P2VMU8_9BURK</name>
<accession>A0A6P2VMU8</accession>
<evidence type="ECO:0000313" key="1">
    <source>
        <dbReference type="EMBL" id="VWC81594.1"/>
    </source>
</evidence>
<evidence type="ECO:0000313" key="2">
    <source>
        <dbReference type="Proteomes" id="UP000494182"/>
    </source>
</evidence>
<gene>
    <name evidence="1" type="ORF">BCO71171_00505</name>
</gene>
<dbReference type="Proteomes" id="UP000494182">
    <property type="component" value="Unassembled WGS sequence"/>
</dbReference>
<dbReference type="EMBL" id="CABVQT010000001">
    <property type="protein sequence ID" value="VWC81594.1"/>
    <property type="molecule type" value="Genomic_DNA"/>
</dbReference>
<sequence>MVDRRDLELFTYCESTAQIWQAIGSGYALRRKRAPARCDAGPKRRAVQESADGICTIPTAASGKAD</sequence>
<reference evidence="1 2" key="1">
    <citation type="submission" date="2019-09" db="EMBL/GenBank/DDBJ databases">
        <authorList>
            <person name="Depoorter E."/>
        </authorList>
    </citation>
    <scope>NUCLEOTIDE SEQUENCE [LARGE SCALE GENOMIC DNA]</scope>
    <source>
        <strain evidence="1">R-71171</strain>
    </source>
</reference>
<organism evidence="1 2">
    <name type="scientific">Burkholderia contaminans</name>
    <dbReference type="NCBI Taxonomy" id="488447"/>
    <lineage>
        <taxon>Bacteria</taxon>
        <taxon>Pseudomonadati</taxon>
        <taxon>Pseudomonadota</taxon>
        <taxon>Betaproteobacteria</taxon>
        <taxon>Burkholderiales</taxon>
        <taxon>Burkholderiaceae</taxon>
        <taxon>Burkholderia</taxon>
        <taxon>Burkholderia cepacia complex</taxon>
    </lineage>
</organism>
<proteinExistence type="predicted"/>
<protein>
    <submittedName>
        <fullName evidence="1">Putative lysine decarboxylase</fullName>
    </submittedName>
</protein>